<protein>
    <submittedName>
        <fullName evidence="11">Protein Bouncer-like protein</fullName>
    </submittedName>
</protein>
<name>A0AAD3NDE1_LATJO</name>
<keyword evidence="12" id="KW-1185">Reference proteome</keyword>
<keyword evidence="2" id="KW-1003">Cell membrane</keyword>
<evidence type="ECO:0000256" key="9">
    <source>
        <dbReference type="SAM" id="MobiDB-lite"/>
    </source>
</evidence>
<evidence type="ECO:0000256" key="5">
    <source>
        <dbReference type="ARBA" id="ARBA00023136"/>
    </source>
</evidence>
<organism evidence="11 12">
    <name type="scientific">Lates japonicus</name>
    <name type="common">Japanese lates</name>
    <dbReference type="NCBI Taxonomy" id="270547"/>
    <lineage>
        <taxon>Eukaryota</taxon>
        <taxon>Metazoa</taxon>
        <taxon>Chordata</taxon>
        <taxon>Craniata</taxon>
        <taxon>Vertebrata</taxon>
        <taxon>Euteleostomi</taxon>
        <taxon>Actinopterygii</taxon>
        <taxon>Neopterygii</taxon>
        <taxon>Teleostei</taxon>
        <taxon>Neoteleostei</taxon>
        <taxon>Acanthomorphata</taxon>
        <taxon>Carangaria</taxon>
        <taxon>Carangaria incertae sedis</taxon>
        <taxon>Centropomidae</taxon>
        <taxon>Lates</taxon>
    </lineage>
</organism>
<evidence type="ECO:0000256" key="1">
    <source>
        <dbReference type="ARBA" id="ARBA00004609"/>
    </source>
</evidence>
<dbReference type="PANTHER" id="PTHR47613">
    <property type="entry name" value="SPERM ACROSOME MEMBRANE-ASSOCIATED PROTEIN 4"/>
    <property type="match status" value="1"/>
</dbReference>
<dbReference type="AlphaFoldDB" id="A0AAD3NDE1"/>
<evidence type="ECO:0000256" key="8">
    <source>
        <dbReference type="ARBA" id="ARBA00023288"/>
    </source>
</evidence>
<keyword evidence="10" id="KW-1133">Transmembrane helix</keyword>
<proteinExistence type="predicted"/>
<feature type="region of interest" description="Disordered" evidence="9">
    <location>
        <begin position="1"/>
        <end position="20"/>
    </location>
</feature>
<dbReference type="EMBL" id="BRZM01000251">
    <property type="protein sequence ID" value="GLD69560.1"/>
    <property type="molecule type" value="Genomic_DNA"/>
</dbReference>
<feature type="transmembrane region" description="Helical" evidence="10">
    <location>
        <begin position="31"/>
        <end position="50"/>
    </location>
</feature>
<dbReference type="Proteomes" id="UP001279410">
    <property type="component" value="Unassembled WGS sequence"/>
</dbReference>
<keyword evidence="8" id="KW-0449">Lipoprotein</keyword>
<keyword evidence="7" id="KW-0325">Glycoprotein</keyword>
<keyword evidence="10" id="KW-0812">Transmembrane</keyword>
<sequence length="278" mass="30927">MEEEIEQREMHFNHTTPHISPLSPKPGFPGYYALISLALLTLIGCIVAAGCVDSELCDSHEIISYRGVKYNVSHTCCCKDKCNGPPKSDISLKKLLGMITDRTDYTNITNVLREEMLNMLQLLHVAVLWFYLLIPSLLCDNLLCYYSPILEREKTFELIVTECPPNELCFKADGHYGNHSALSARGCMAKKDCSQVKTKASAWSNDEGLQQCVVNTQSEDTEVCTKVMEEFLLMVSIIIVVFLLLAFWLAAVEWSSPPPPGGSVELGGNSPIGWSVQQ</sequence>
<dbReference type="PANTHER" id="PTHR47613:SF1">
    <property type="entry name" value="SPERM ACROSOME MEMBRANE-ASSOCIATED PROTEIN 4"/>
    <property type="match status" value="1"/>
</dbReference>
<keyword evidence="3" id="KW-0336">GPI-anchor</keyword>
<evidence type="ECO:0000313" key="12">
    <source>
        <dbReference type="Proteomes" id="UP001279410"/>
    </source>
</evidence>
<evidence type="ECO:0000313" key="11">
    <source>
        <dbReference type="EMBL" id="GLD69560.1"/>
    </source>
</evidence>
<evidence type="ECO:0000256" key="2">
    <source>
        <dbReference type="ARBA" id="ARBA00022475"/>
    </source>
</evidence>
<comment type="subcellular location">
    <subcellularLocation>
        <location evidence="1">Cell membrane</location>
        <topology evidence="1">Lipid-anchor</topology>
        <topology evidence="1">GPI-anchor</topology>
    </subcellularLocation>
</comment>
<evidence type="ECO:0000256" key="10">
    <source>
        <dbReference type="SAM" id="Phobius"/>
    </source>
</evidence>
<evidence type="ECO:0000256" key="7">
    <source>
        <dbReference type="ARBA" id="ARBA00023180"/>
    </source>
</evidence>
<comment type="caution">
    <text evidence="11">The sequence shown here is derived from an EMBL/GenBank/DDBJ whole genome shotgun (WGS) entry which is preliminary data.</text>
</comment>
<dbReference type="GO" id="GO:0005886">
    <property type="term" value="C:plasma membrane"/>
    <property type="evidence" value="ECO:0007669"/>
    <property type="project" value="UniProtKB-SubCell"/>
</dbReference>
<gene>
    <name evidence="11" type="ORF">AKAME5_002087400</name>
</gene>
<feature type="transmembrane region" description="Helical" evidence="10">
    <location>
        <begin position="122"/>
        <end position="146"/>
    </location>
</feature>
<dbReference type="InterPro" id="IPR046354">
    <property type="entry name" value="SPACA4/Bouncer"/>
</dbReference>
<keyword evidence="5 10" id="KW-0472">Membrane</keyword>
<dbReference type="GO" id="GO:0035036">
    <property type="term" value="P:sperm-egg recognition"/>
    <property type="evidence" value="ECO:0007669"/>
    <property type="project" value="TreeGrafter"/>
</dbReference>
<evidence type="ECO:0000256" key="3">
    <source>
        <dbReference type="ARBA" id="ARBA00022622"/>
    </source>
</evidence>
<feature type="transmembrane region" description="Helical" evidence="10">
    <location>
        <begin position="231"/>
        <end position="251"/>
    </location>
</feature>
<keyword evidence="4" id="KW-0732">Signal</keyword>
<accession>A0AAD3NDE1</accession>
<evidence type="ECO:0000256" key="6">
    <source>
        <dbReference type="ARBA" id="ARBA00023157"/>
    </source>
</evidence>
<evidence type="ECO:0000256" key="4">
    <source>
        <dbReference type="ARBA" id="ARBA00022729"/>
    </source>
</evidence>
<keyword evidence="6" id="KW-1015">Disulfide bond</keyword>
<reference evidence="11" key="1">
    <citation type="submission" date="2022-08" db="EMBL/GenBank/DDBJ databases">
        <title>Genome sequencing of akame (Lates japonicus).</title>
        <authorList>
            <person name="Hashiguchi Y."/>
            <person name="Takahashi H."/>
        </authorList>
    </citation>
    <scope>NUCLEOTIDE SEQUENCE</scope>
    <source>
        <strain evidence="11">Kochi</strain>
    </source>
</reference>
<dbReference type="GO" id="GO:0098552">
    <property type="term" value="C:side of membrane"/>
    <property type="evidence" value="ECO:0007669"/>
    <property type="project" value="UniProtKB-KW"/>
</dbReference>